<dbReference type="InterPro" id="IPR023168">
    <property type="entry name" value="GatB_Yqey_C_2"/>
</dbReference>
<dbReference type="STRING" id="1618578.UV74_C0013G0079"/>
<dbReference type="EMBL" id="LCFQ01000013">
    <property type="protein sequence ID" value="KKS96957.1"/>
    <property type="molecule type" value="Genomic_DNA"/>
</dbReference>
<dbReference type="SUPFAM" id="SSF89095">
    <property type="entry name" value="GatB/YqeY motif"/>
    <property type="match status" value="1"/>
</dbReference>
<proteinExistence type="predicted"/>
<dbReference type="InterPro" id="IPR003789">
    <property type="entry name" value="Asn/Gln_tRNA_amidoTrase-B-like"/>
</dbReference>
<dbReference type="Gene3D" id="1.10.10.410">
    <property type="match status" value="1"/>
</dbReference>
<accession>A0A0G1DH88</accession>
<dbReference type="PANTHER" id="PTHR28055">
    <property type="entry name" value="ALTERED INHERITANCE OF MITOCHONDRIA PROTEIN 41, MITOCHONDRIAL"/>
    <property type="match status" value="1"/>
</dbReference>
<sequence>MIADTIKSQLVEALKAKDKDMLIVLRMLSTELHNKEIDKKGSLTNEEEIAVVRAQAKMRRDAIEAYDKANAKDKADTERRELEILKGFLPTEMRDDELVKIVDGAIIETNASSVADIGKVIGLVMKKANGKASGARVSEVVKSKLQ</sequence>
<dbReference type="AlphaFoldDB" id="A0A0G1DH88"/>
<protein>
    <recommendedName>
        <fullName evidence="3">GatB/YqeY domain-containing protein</fullName>
    </recommendedName>
</protein>
<dbReference type="InterPro" id="IPR042184">
    <property type="entry name" value="YqeY/Aim41_N"/>
</dbReference>
<reference evidence="1 2" key="1">
    <citation type="journal article" date="2015" name="Nature">
        <title>rRNA introns, odd ribosomes, and small enigmatic genomes across a large radiation of phyla.</title>
        <authorList>
            <person name="Brown C.T."/>
            <person name="Hug L.A."/>
            <person name="Thomas B.C."/>
            <person name="Sharon I."/>
            <person name="Castelle C.J."/>
            <person name="Singh A."/>
            <person name="Wilkins M.J."/>
            <person name="Williams K.H."/>
            <person name="Banfield J.F."/>
        </authorList>
    </citation>
    <scope>NUCLEOTIDE SEQUENCE [LARGE SCALE GENOMIC DNA]</scope>
</reference>
<organism evidence="1 2">
    <name type="scientific">Candidatus Woesebacteria bacterium GW2011_GWB1_43_14</name>
    <dbReference type="NCBI Taxonomy" id="1618578"/>
    <lineage>
        <taxon>Bacteria</taxon>
        <taxon>Candidatus Woeseibacteriota</taxon>
    </lineage>
</organism>
<name>A0A0G1DH88_9BACT</name>
<dbReference type="PANTHER" id="PTHR28055:SF1">
    <property type="entry name" value="ALTERED INHERITANCE OF MITOCHONDRIA PROTEIN 41, MITOCHONDRIAL"/>
    <property type="match status" value="1"/>
</dbReference>
<dbReference type="Gene3D" id="1.10.1510.10">
    <property type="entry name" value="Uncharacterised protein YqeY/AIM41 PF09424, N-terminal domain"/>
    <property type="match status" value="1"/>
</dbReference>
<evidence type="ECO:0000313" key="2">
    <source>
        <dbReference type="Proteomes" id="UP000034090"/>
    </source>
</evidence>
<dbReference type="Pfam" id="PF09424">
    <property type="entry name" value="YqeY"/>
    <property type="match status" value="1"/>
</dbReference>
<dbReference type="InterPro" id="IPR019004">
    <property type="entry name" value="YqeY/Aim41"/>
</dbReference>
<comment type="caution">
    <text evidence="1">The sequence shown here is derived from an EMBL/GenBank/DDBJ whole genome shotgun (WGS) entry which is preliminary data.</text>
</comment>
<dbReference type="GO" id="GO:0016884">
    <property type="term" value="F:carbon-nitrogen ligase activity, with glutamine as amido-N-donor"/>
    <property type="evidence" value="ECO:0007669"/>
    <property type="project" value="InterPro"/>
</dbReference>
<gene>
    <name evidence="1" type="ORF">UV74_C0013G0079</name>
</gene>
<dbReference type="Proteomes" id="UP000034090">
    <property type="component" value="Unassembled WGS sequence"/>
</dbReference>
<evidence type="ECO:0008006" key="3">
    <source>
        <dbReference type="Google" id="ProtNLM"/>
    </source>
</evidence>
<evidence type="ECO:0000313" key="1">
    <source>
        <dbReference type="EMBL" id="KKS96957.1"/>
    </source>
</evidence>